<evidence type="ECO:0000256" key="1">
    <source>
        <dbReference type="SAM" id="MobiDB-lite"/>
    </source>
</evidence>
<feature type="region of interest" description="Disordered" evidence="1">
    <location>
        <begin position="1"/>
        <end position="43"/>
    </location>
</feature>
<dbReference type="EMBL" id="JAUSUZ010000001">
    <property type="protein sequence ID" value="MDQ0368169.1"/>
    <property type="molecule type" value="Genomic_DNA"/>
</dbReference>
<evidence type="ECO:0000313" key="4">
    <source>
        <dbReference type="Proteomes" id="UP001240236"/>
    </source>
</evidence>
<keyword evidence="2" id="KW-0812">Transmembrane</keyword>
<feature type="transmembrane region" description="Helical" evidence="2">
    <location>
        <begin position="107"/>
        <end position="128"/>
    </location>
</feature>
<dbReference type="RefSeq" id="WP_307242626.1">
    <property type="nucleotide sequence ID" value="NZ_JAUSUZ010000001.1"/>
</dbReference>
<feature type="transmembrane region" description="Helical" evidence="2">
    <location>
        <begin position="52"/>
        <end position="70"/>
    </location>
</feature>
<feature type="transmembrane region" description="Helical" evidence="2">
    <location>
        <begin position="166"/>
        <end position="185"/>
    </location>
</feature>
<dbReference type="AlphaFoldDB" id="A0AAE3W2A9"/>
<evidence type="ECO:0000256" key="2">
    <source>
        <dbReference type="SAM" id="Phobius"/>
    </source>
</evidence>
<evidence type="ECO:0000313" key="3">
    <source>
        <dbReference type="EMBL" id="MDQ0368169.1"/>
    </source>
</evidence>
<feature type="transmembrane region" description="Helical" evidence="2">
    <location>
        <begin position="191"/>
        <end position="209"/>
    </location>
</feature>
<evidence type="ECO:0008006" key="5">
    <source>
        <dbReference type="Google" id="ProtNLM"/>
    </source>
</evidence>
<feature type="transmembrane region" description="Helical" evidence="2">
    <location>
        <begin position="134"/>
        <end position="154"/>
    </location>
</feature>
<feature type="transmembrane region" description="Helical" evidence="2">
    <location>
        <begin position="302"/>
        <end position="320"/>
    </location>
</feature>
<protein>
    <recommendedName>
        <fullName evidence="5">CDP-diglyceride synthetase</fullName>
    </recommendedName>
</protein>
<reference evidence="3 4" key="1">
    <citation type="submission" date="2023-07" db="EMBL/GenBank/DDBJ databases">
        <title>Sequencing the genomes of 1000 actinobacteria strains.</title>
        <authorList>
            <person name="Klenk H.-P."/>
        </authorList>
    </citation>
    <scope>NUCLEOTIDE SEQUENCE [LARGE SCALE GENOMIC DNA]</scope>
    <source>
        <strain evidence="3 4">DSM 44709</strain>
    </source>
</reference>
<dbReference type="Proteomes" id="UP001240236">
    <property type="component" value="Unassembled WGS sequence"/>
</dbReference>
<feature type="transmembrane region" description="Helical" evidence="2">
    <location>
        <begin position="82"/>
        <end position="100"/>
    </location>
</feature>
<organism evidence="3 4">
    <name type="scientific">Catenuloplanes indicus</name>
    <dbReference type="NCBI Taxonomy" id="137267"/>
    <lineage>
        <taxon>Bacteria</taxon>
        <taxon>Bacillati</taxon>
        <taxon>Actinomycetota</taxon>
        <taxon>Actinomycetes</taxon>
        <taxon>Micromonosporales</taxon>
        <taxon>Micromonosporaceae</taxon>
        <taxon>Catenuloplanes</taxon>
    </lineage>
</organism>
<proteinExistence type="predicted"/>
<comment type="caution">
    <text evidence="3">The sequence shown here is derived from an EMBL/GenBank/DDBJ whole genome shotgun (WGS) entry which is preliminary data.</text>
</comment>
<keyword evidence="2" id="KW-1133">Transmembrane helix</keyword>
<name>A0AAE3W2A9_9ACTN</name>
<sequence>MFPSAADDDRPAGPSKDAGFFPKAPSLVGDARRAAEAEEDEEPIEPVEVRRLLSLAIAGFAALLAIGLIFGAQTSGPGNARLPYATVVFGVQLLFILAWTMATRPPALPLVATVAVGTALAADAAAVLPTVAGAGPLAWVAVGGLAAGVIGQLFRAQDRARVRESFFSTLLIVLGVVVLAMLIVLTRKPAGTQAIVVCLTAAGVALVVARALDSVFAWPRFEPHVPRGGLGVVLGTMIGTAVAAVIGRYQVGFDPGSAALVGLVAAGAASLVDLATDYSEAGRQLAGDAPTMFLARHMQGPLGGFALAAPMAYLMSVMFLT</sequence>
<gene>
    <name evidence="3" type="ORF">J2S42_004838</name>
</gene>
<keyword evidence="2" id="KW-0472">Membrane</keyword>
<feature type="transmembrane region" description="Helical" evidence="2">
    <location>
        <begin position="230"/>
        <end position="251"/>
    </location>
</feature>
<accession>A0AAE3W2A9</accession>
<keyword evidence="4" id="KW-1185">Reference proteome</keyword>